<gene>
    <name evidence="2" type="ORF">ACFSDA_06015</name>
</gene>
<dbReference type="EMBL" id="JBHUFL010000002">
    <property type="protein sequence ID" value="MFD1834630.1"/>
    <property type="molecule type" value="Genomic_DNA"/>
</dbReference>
<protein>
    <submittedName>
        <fullName evidence="2">Uncharacterized protein</fullName>
    </submittedName>
</protein>
<dbReference type="Proteomes" id="UP001597280">
    <property type="component" value="Unassembled WGS sequence"/>
</dbReference>
<proteinExistence type="predicted"/>
<keyword evidence="3" id="KW-1185">Reference proteome</keyword>
<comment type="caution">
    <text evidence="2">The sequence shown here is derived from an EMBL/GenBank/DDBJ whole genome shotgun (WGS) entry which is preliminary data.</text>
</comment>
<sequence length="125" mass="12844">MILAPAVPGETMTSVPETRVAAPEGVSSARACARARAAALRLQDVREASFALLHTAEGALLEARIGIAPGGDFATVVAHVVDGIVPLLGTEIGAVDARRSIQFCFAGRRWARAGTVGPAQVLTIS</sequence>
<reference evidence="3" key="1">
    <citation type="journal article" date="2019" name="Int. J. Syst. Evol. Microbiol.">
        <title>The Global Catalogue of Microorganisms (GCM) 10K type strain sequencing project: providing services to taxonomists for standard genome sequencing and annotation.</title>
        <authorList>
            <consortium name="The Broad Institute Genomics Platform"/>
            <consortium name="The Broad Institute Genome Sequencing Center for Infectious Disease"/>
            <person name="Wu L."/>
            <person name="Ma J."/>
        </authorList>
    </citation>
    <scope>NUCLEOTIDE SEQUENCE [LARGE SCALE GENOMIC DNA]</scope>
    <source>
        <strain evidence="3">JCM 11650</strain>
    </source>
</reference>
<organism evidence="2 3">
    <name type="scientific">Brachybacterium rhamnosum</name>
    <dbReference type="NCBI Taxonomy" id="173361"/>
    <lineage>
        <taxon>Bacteria</taxon>
        <taxon>Bacillati</taxon>
        <taxon>Actinomycetota</taxon>
        <taxon>Actinomycetes</taxon>
        <taxon>Micrococcales</taxon>
        <taxon>Dermabacteraceae</taxon>
        <taxon>Brachybacterium</taxon>
    </lineage>
</organism>
<feature type="region of interest" description="Disordered" evidence="1">
    <location>
        <begin position="1"/>
        <end position="20"/>
    </location>
</feature>
<dbReference type="RefSeq" id="WP_137769463.1">
    <property type="nucleotide sequence ID" value="NZ_BAAAIS010000002.1"/>
</dbReference>
<evidence type="ECO:0000313" key="3">
    <source>
        <dbReference type="Proteomes" id="UP001597280"/>
    </source>
</evidence>
<evidence type="ECO:0000313" key="2">
    <source>
        <dbReference type="EMBL" id="MFD1834630.1"/>
    </source>
</evidence>
<evidence type="ECO:0000256" key="1">
    <source>
        <dbReference type="SAM" id="MobiDB-lite"/>
    </source>
</evidence>
<accession>A0ABW4PX34</accession>
<name>A0ABW4PX34_9MICO</name>